<feature type="domain" description="Large ribosomal subunit protein bL25 L25" evidence="6">
    <location>
        <begin position="7"/>
        <end position="94"/>
    </location>
</feature>
<dbReference type="NCBIfam" id="TIGR00731">
    <property type="entry name" value="bL25_bact_ctc"/>
    <property type="match status" value="1"/>
</dbReference>
<dbReference type="InterPro" id="IPR020057">
    <property type="entry name" value="Ribosomal_bL25_b-dom"/>
</dbReference>
<accession>A0A3B1CFJ0</accession>
<dbReference type="GO" id="GO:0003735">
    <property type="term" value="F:structural constituent of ribosome"/>
    <property type="evidence" value="ECO:0007669"/>
    <property type="project" value="InterPro"/>
</dbReference>
<dbReference type="InterPro" id="IPR037121">
    <property type="entry name" value="Ribosomal_bL25_C"/>
</dbReference>
<dbReference type="PANTHER" id="PTHR33284">
    <property type="entry name" value="RIBOSOMAL PROTEIN L25/GLN-TRNA SYNTHETASE, ANTI-CODON-BINDING DOMAIN-CONTAINING PROTEIN"/>
    <property type="match status" value="1"/>
</dbReference>
<reference evidence="8" key="1">
    <citation type="submission" date="2018-06" db="EMBL/GenBank/DDBJ databases">
        <authorList>
            <person name="Zhirakovskaya E."/>
        </authorList>
    </citation>
    <scope>NUCLEOTIDE SEQUENCE</scope>
</reference>
<protein>
    <submittedName>
        <fullName evidence="8">LSU ribosomal protein L25p</fullName>
    </submittedName>
</protein>
<evidence type="ECO:0000259" key="6">
    <source>
        <dbReference type="Pfam" id="PF01386"/>
    </source>
</evidence>
<evidence type="ECO:0000256" key="4">
    <source>
        <dbReference type="ARBA" id="ARBA00023274"/>
    </source>
</evidence>
<keyword evidence="2" id="KW-0694">RNA-binding</keyword>
<evidence type="ECO:0000256" key="3">
    <source>
        <dbReference type="ARBA" id="ARBA00022980"/>
    </source>
</evidence>
<keyword evidence="1" id="KW-0699">rRNA-binding</keyword>
<dbReference type="GO" id="GO:0022625">
    <property type="term" value="C:cytosolic large ribosomal subunit"/>
    <property type="evidence" value="ECO:0007669"/>
    <property type="project" value="TreeGrafter"/>
</dbReference>
<dbReference type="SUPFAM" id="SSF50715">
    <property type="entry name" value="Ribosomal protein L25-like"/>
    <property type="match status" value="1"/>
</dbReference>
<dbReference type="InterPro" id="IPR001021">
    <property type="entry name" value="Ribosomal_bL25_long"/>
</dbReference>
<evidence type="ECO:0000256" key="1">
    <source>
        <dbReference type="ARBA" id="ARBA00022730"/>
    </source>
</evidence>
<keyword evidence="3 8" id="KW-0689">Ribosomal protein</keyword>
<keyword evidence="4" id="KW-0687">Ribonucleoprotein</keyword>
<dbReference type="InterPro" id="IPR020930">
    <property type="entry name" value="Ribosomal_uL5_bac-type"/>
</dbReference>
<dbReference type="Pfam" id="PF14693">
    <property type="entry name" value="Ribosomal_TL5_C"/>
    <property type="match status" value="1"/>
</dbReference>
<dbReference type="EMBL" id="UOGC01000142">
    <property type="protein sequence ID" value="VAX22814.1"/>
    <property type="molecule type" value="Genomic_DNA"/>
</dbReference>
<dbReference type="CDD" id="cd00495">
    <property type="entry name" value="Ribosomal_L25_TL5_CTC"/>
    <property type="match status" value="1"/>
</dbReference>
<dbReference type="HAMAP" id="MF_01334">
    <property type="entry name" value="Ribosomal_bL25_CTC"/>
    <property type="match status" value="1"/>
</dbReference>
<feature type="domain" description="Large ribosomal subunit protein bL25 beta" evidence="7">
    <location>
        <begin position="103"/>
        <end position="186"/>
    </location>
</feature>
<dbReference type="GO" id="GO:0006412">
    <property type="term" value="P:translation"/>
    <property type="evidence" value="ECO:0007669"/>
    <property type="project" value="InterPro"/>
</dbReference>
<evidence type="ECO:0000313" key="8">
    <source>
        <dbReference type="EMBL" id="VAX22814.1"/>
    </source>
</evidence>
<evidence type="ECO:0000259" key="7">
    <source>
        <dbReference type="Pfam" id="PF14693"/>
    </source>
</evidence>
<dbReference type="PANTHER" id="PTHR33284:SF1">
    <property type="entry name" value="RIBOSOMAL PROTEIN L25_GLN-TRNA SYNTHETASE, ANTI-CODON-BINDING DOMAIN-CONTAINING PROTEIN"/>
    <property type="match status" value="1"/>
</dbReference>
<dbReference type="GO" id="GO:0008097">
    <property type="term" value="F:5S rRNA binding"/>
    <property type="evidence" value="ECO:0007669"/>
    <property type="project" value="InterPro"/>
</dbReference>
<evidence type="ECO:0000256" key="5">
    <source>
        <dbReference type="SAM" id="MobiDB-lite"/>
    </source>
</evidence>
<dbReference type="Gene3D" id="2.40.240.10">
    <property type="entry name" value="Ribosomal Protein L25, Chain P"/>
    <property type="match status" value="1"/>
</dbReference>
<dbReference type="InterPro" id="IPR020056">
    <property type="entry name" value="Rbsml_bL25/Gln-tRNA_synth_N"/>
</dbReference>
<organism evidence="8">
    <name type="scientific">hydrothermal vent metagenome</name>
    <dbReference type="NCBI Taxonomy" id="652676"/>
    <lineage>
        <taxon>unclassified sequences</taxon>
        <taxon>metagenomes</taxon>
        <taxon>ecological metagenomes</taxon>
    </lineage>
</organism>
<dbReference type="InterPro" id="IPR011035">
    <property type="entry name" value="Ribosomal_bL25/Gln-tRNA_synth"/>
</dbReference>
<dbReference type="Pfam" id="PF01386">
    <property type="entry name" value="Ribosomal_L25p"/>
    <property type="match status" value="1"/>
</dbReference>
<dbReference type="InterPro" id="IPR029751">
    <property type="entry name" value="Ribosomal_L25_dom"/>
</dbReference>
<name>A0A3B1CFJ0_9ZZZZ</name>
<gene>
    <name evidence="8" type="ORF">MNBD_NITROSPINAE01-1765</name>
</gene>
<evidence type="ECO:0000256" key="2">
    <source>
        <dbReference type="ARBA" id="ARBA00022884"/>
    </source>
</evidence>
<dbReference type="Gene3D" id="2.170.120.20">
    <property type="entry name" value="Ribosomal protein L25, beta domain"/>
    <property type="match status" value="1"/>
</dbReference>
<sequence>MSEMLLAGSVRKAGKKGPARRLRVEGKLPGIVYGAGENVPVTVEAKNLLKMLEVKGGVNNILLTKFEGDSKDRHVMIKSLDVHPITDLLLHVDLIEIDVNKPVKVDVDIELTGVSLGVKEKGGQLHVTKDRVRLECLPKDIIPVLTLDITDLDIGETWRVKDLKVGENLTILDNPDSVVIAVAEPKVAVEKEETADEAAPATEGETSEGDKKE</sequence>
<proteinExistence type="inferred from homology"/>
<dbReference type="AlphaFoldDB" id="A0A3B1CFJ0"/>
<feature type="region of interest" description="Disordered" evidence="5">
    <location>
        <begin position="189"/>
        <end position="213"/>
    </location>
</feature>